<evidence type="ECO:0000313" key="4">
    <source>
        <dbReference type="Proteomes" id="UP000180166"/>
    </source>
</evidence>
<dbReference type="SUPFAM" id="SSF49590">
    <property type="entry name" value="PHL pollen allergen"/>
    <property type="match status" value="1"/>
</dbReference>
<protein>
    <submittedName>
        <fullName evidence="3">Cellulase</fullName>
        <ecNumber evidence="3">3.2.1.4</ecNumber>
    </submittedName>
</protein>
<dbReference type="EMBL" id="CP017839">
    <property type="protein sequence ID" value="APA99448.1"/>
    <property type="molecule type" value="Genomic_DNA"/>
</dbReference>
<evidence type="ECO:0000313" key="3">
    <source>
        <dbReference type="EMBL" id="APA99448.1"/>
    </source>
</evidence>
<keyword evidence="1" id="KW-0732">Signal</keyword>
<reference evidence="3 4" key="1">
    <citation type="submission" date="2016-10" db="EMBL/GenBank/DDBJ databases">
        <title>Genome sequence of Nocardia seriolae strain EM150506, isolated from Anguila japonica.</title>
        <authorList>
            <person name="Han H.-J."/>
        </authorList>
    </citation>
    <scope>NUCLEOTIDE SEQUENCE [LARGE SCALE GENOMIC DNA]</scope>
    <source>
        <strain evidence="3 4">EM150506</strain>
    </source>
</reference>
<dbReference type="CDD" id="cd22272">
    <property type="entry name" value="DPBB_EXLX1-like"/>
    <property type="match status" value="1"/>
</dbReference>
<dbReference type="PANTHER" id="PTHR31836">
    <property type="match status" value="1"/>
</dbReference>
<dbReference type="InterPro" id="IPR051477">
    <property type="entry name" value="Expansin_CellWall"/>
</dbReference>
<proteinExistence type="predicted"/>
<keyword evidence="2" id="KW-0812">Transmembrane</keyword>
<feature type="transmembrane region" description="Helical" evidence="2">
    <location>
        <begin position="12"/>
        <end position="33"/>
    </location>
</feature>
<accession>A0ABC8AZ76</accession>
<dbReference type="InterPro" id="IPR036749">
    <property type="entry name" value="Expansin_CBD_sf"/>
</dbReference>
<sequence length="299" mass="31625">MHRTGHEEVQTGRPWLWTILAGAVAVGLTTWWIRPQSLSCPTAPPITTVITLPAAASSSVTPQQIQAPEPQPAAEPGEARFYAFNQGVACSLPDLPPDGYYVGVPTGRYEGSAPCGSYIDIDGPLGSVRAEIVDRCPGCGPDQYDLSRSAFEAIANSTDGVAPIRLSRVRDPNPAPERVYRIQQSSSPSWVGILFSGSGNPIAQVSLRADSGGDYLPLRRGYDNYWTISGAGAGPFTAEITDIYGHAAFVSGVTVDPGQMRHTGIRLYEIPAEQPATPSPPATPVVVTTVIPASAECKP</sequence>
<dbReference type="AlphaFoldDB" id="A0ABC8AZ76"/>
<dbReference type="GO" id="GO:0008810">
    <property type="term" value="F:cellulase activity"/>
    <property type="evidence" value="ECO:0007669"/>
    <property type="project" value="UniProtKB-EC"/>
</dbReference>
<gene>
    <name evidence="3" type="ORF">NS506_05402</name>
</gene>
<dbReference type="Gene3D" id="2.40.40.10">
    <property type="entry name" value="RlpA-like domain"/>
    <property type="match status" value="1"/>
</dbReference>
<evidence type="ECO:0000256" key="1">
    <source>
        <dbReference type="ARBA" id="ARBA00022729"/>
    </source>
</evidence>
<organism evidence="3 4">
    <name type="scientific">Nocardia seriolae</name>
    <dbReference type="NCBI Taxonomy" id="37332"/>
    <lineage>
        <taxon>Bacteria</taxon>
        <taxon>Bacillati</taxon>
        <taxon>Actinomycetota</taxon>
        <taxon>Actinomycetes</taxon>
        <taxon>Mycobacteriales</taxon>
        <taxon>Nocardiaceae</taxon>
        <taxon>Nocardia</taxon>
    </lineage>
</organism>
<keyword evidence="2" id="KW-0472">Membrane</keyword>
<evidence type="ECO:0000256" key="2">
    <source>
        <dbReference type="SAM" id="Phobius"/>
    </source>
</evidence>
<dbReference type="EC" id="3.2.1.4" evidence="3"/>
<dbReference type="NCBIfam" id="NF041144">
    <property type="entry name" value="expansin_EXLX1"/>
    <property type="match status" value="1"/>
</dbReference>
<dbReference type="InterPro" id="IPR036908">
    <property type="entry name" value="RlpA-like_sf"/>
</dbReference>
<dbReference type="SUPFAM" id="SSF50685">
    <property type="entry name" value="Barwin-like endoglucanases"/>
    <property type="match status" value="1"/>
</dbReference>
<keyword evidence="3" id="KW-0378">Hydrolase</keyword>
<keyword evidence="2" id="KW-1133">Transmembrane helix</keyword>
<dbReference type="Gene3D" id="2.60.40.760">
    <property type="entry name" value="Expansin, cellulose-binding-like domain"/>
    <property type="match status" value="1"/>
</dbReference>
<dbReference type="PANTHER" id="PTHR31836:SF21">
    <property type="entry name" value="EXPANSIN-LIKE PROTEIN 7"/>
    <property type="match status" value="1"/>
</dbReference>
<name>A0ABC8AZ76_9NOCA</name>
<dbReference type="Proteomes" id="UP000180166">
    <property type="component" value="Chromosome"/>
</dbReference>
<keyword evidence="3" id="KW-0326">Glycosidase</keyword>
<dbReference type="InterPro" id="IPR049818">
    <property type="entry name" value="Expansin_EXLX1-like"/>
</dbReference>
<dbReference type="KEGG" id="nsr:NS506_05402"/>